<accession>T1CTR8</accession>
<comment type="caution">
    <text evidence="1">The sequence shown here is derived from an EMBL/GenBank/DDBJ whole genome shotgun (WGS) entry which is preliminary data.</text>
</comment>
<dbReference type="AlphaFoldDB" id="T1CTR8"/>
<dbReference type="EMBL" id="AUZY01002144">
    <property type="protein sequence ID" value="EQD72930.1"/>
    <property type="molecule type" value="Genomic_DNA"/>
</dbReference>
<feature type="non-terminal residue" evidence="1">
    <location>
        <position position="1"/>
    </location>
</feature>
<name>T1CTR8_9ZZZZ</name>
<feature type="non-terminal residue" evidence="1">
    <location>
        <position position="183"/>
    </location>
</feature>
<evidence type="ECO:0008006" key="2">
    <source>
        <dbReference type="Google" id="ProtNLM"/>
    </source>
</evidence>
<sequence>VVVATVVVVGGLFATGVLHLTGGGGPMSSRTISPPPYTATFTESGLPNGTVWSVFFNGTLFAGTNGPSFSGAIASTSAVSVSFALVNGTYPFFVGVLGCSAFSATNSSLGSPLVINGSSVTIQTTFSPHNLPIPPPQCSQQSPPYFVTFTESGLPSGVLWNVSFDGTNVSANALSFSYSVVNG</sequence>
<organism evidence="1">
    <name type="scientific">mine drainage metagenome</name>
    <dbReference type="NCBI Taxonomy" id="410659"/>
    <lineage>
        <taxon>unclassified sequences</taxon>
        <taxon>metagenomes</taxon>
        <taxon>ecological metagenomes</taxon>
    </lineage>
</organism>
<evidence type="ECO:0000313" key="1">
    <source>
        <dbReference type="EMBL" id="EQD72930.1"/>
    </source>
</evidence>
<reference evidence="1" key="2">
    <citation type="journal article" date="2014" name="ISME J.">
        <title>Microbial stratification in low pH oxic and suboxic macroscopic growths along an acid mine drainage.</title>
        <authorList>
            <person name="Mendez-Garcia C."/>
            <person name="Mesa V."/>
            <person name="Sprenger R.R."/>
            <person name="Richter M."/>
            <person name="Diez M.S."/>
            <person name="Solano J."/>
            <person name="Bargiela R."/>
            <person name="Golyshina O.V."/>
            <person name="Manteca A."/>
            <person name="Ramos J.L."/>
            <person name="Gallego J.R."/>
            <person name="Llorente I."/>
            <person name="Martins Dos Santos V.A."/>
            <person name="Jensen O.N."/>
            <person name="Pelaez A.I."/>
            <person name="Sanchez J."/>
            <person name="Ferrer M."/>
        </authorList>
    </citation>
    <scope>NUCLEOTIDE SEQUENCE</scope>
</reference>
<reference evidence="1" key="1">
    <citation type="submission" date="2013-08" db="EMBL/GenBank/DDBJ databases">
        <authorList>
            <person name="Mendez C."/>
            <person name="Richter M."/>
            <person name="Ferrer M."/>
            <person name="Sanchez J."/>
        </authorList>
    </citation>
    <scope>NUCLEOTIDE SEQUENCE</scope>
</reference>
<proteinExistence type="predicted"/>
<gene>
    <name evidence="1" type="ORF">B1B_03486</name>
</gene>
<protein>
    <recommendedName>
        <fullName evidence="2">Thermopsin</fullName>
    </recommendedName>
</protein>